<proteinExistence type="predicted"/>
<evidence type="ECO:0000313" key="4">
    <source>
        <dbReference type="Proteomes" id="UP000762676"/>
    </source>
</evidence>
<gene>
    <name evidence="3" type="ORF">ElyMa_002083300</name>
</gene>
<feature type="transmembrane region" description="Helical" evidence="2">
    <location>
        <begin position="28"/>
        <end position="48"/>
    </location>
</feature>
<dbReference type="EMBL" id="BMAT01004237">
    <property type="protein sequence ID" value="GFR70883.1"/>
    <property type="molecule type" value="Genomic_DNA"/>
</dbReference>
<sequence>MQSARERAKNSGSLLRPAEYKEKSRGRVSSLSTAAVTLVLLIGAHWLAGPPPGLADSVSSLAFFRREEHQARDDKETEHTIAGGPRSKVTAKSVIKQKQNKNFPMKLENVKDPKKAESGSLRDVKLDEVP</sequence>
<dbReference type="AlphaFoldDB" id="A0AAV4FBX8"/>
<dbReference type="Proteomes" id="UP000762676">
    <property type="component" value="Unassembled WGS sequence"/>
</dbReference>
<protein>
    <submittedName>
        <fullName evidence="3">Uncharacterized protein</fullName>
    </submittedName>
</protein>
<feature type="region of interest" description="Disordered" evidence="1">
    <location>
        <begin position="1"/>
        <end position="29"/>
    </location>
</feature>
<keyword evidence="4" id="KW-1185">Reference proteome</keyword>
<comment type="caution">
    <text evidence="3">The sequence shown here is derived from an EMBL/GenBank/DDBJ whole genome shotgun (WGS) entry which is preliminary data.</text>
</comment>
<organism evidence="3 4">
    <name type="scientific">Elysia marginata</name>
    <dbReference type="NCBI Taxonomy" id="1093978"/>
    <lineage>
        <taxon>Eukaryota</taxon>
        <taxon>Metazoa</taxon>
        <taxon>Spiralia</taxon>
        <taxon>Lophotrochozoa</taxon>
        <taxon>Mollusca</taxon>
        <taxon>Gastropoda</taxon>
        <taxon>Heterobranchia</taxon>
        <taxon>Euthyneura</taxon>
        <taxon>Panpulmonata</taxon>
        <taxon>Sacoglossa</taxon>
        <taxon>Placobranchoidea</taxon>
        <taxon>Plakobranchidae</taxon>
        <taxon>Elysia</taxon>
    </lineage>
</organism>
<feature type="compositionally biased region" description="Basic and acidic residues" evidence="1">
    <location>
        <begin position="68"/>
        <end position="79"/>
    </location>
</feature>
<feature type="compositionally biased region" description="Basic and acidic residues" evidence="1">
    <location>
        <begin position="108"/>
        <end position="130"/>
    </location>
</feature>
<keyword evidence="2" id="KW-0472">Membrane</keyword>
<evidence type="ECO:0000256" key="2">
    <source>
        <dbReference type="SAM" id="Phobius"/>
    </source>
</evidence>
<keyword evidence="2" id="KW-0812">Transmembrane</keyword>
<keyword evidence="2" id="KW-1133">Transmembrane helix</keyword>
<evidence type="ECO:0000256" key="1">
    <source>
        <dbReference type="SAM" id="MobiDB-lite"/>
    </source>
</evidence>
<accession>A0AAV4FBX8</accession>
<feature type="region of interest" description="Disordered" evidence="1">
    <location>
        <begin position="68"/>
        <end position="130"/>
    </location>
</feature>
<evidence type="ECO:0000313" key="3">
    <source>
        <dbReference type="EMBL" id="GFR70883.1"/>
    </source>
</evidence>
<name>A0AAV4FBX8_9GAST</name>
<reference evidence="3 4" key="1">
    <citation type="journal article" date="2021" name="Elife">
        <title>Chloroplast acquisition without the gene transfer in kleptoplastic sea slugs, Plakobranchus ocellatus.</title>
        <authorList>
            <person name="Maeda T."/>
            <person name="Takahashi S."/>
            <person name="Yoshida T."/>
            <person name="Shimamura S."/>
            <person name="Takaki Y."/>
            <person name="Nagai Y."/>
            <person name="Toyoda A."/>
            <person name="Suzuki Y."/>
            <person name="Arimoto A."/>
            <person name="Ishii H."/>
            <person name="Satoh N."/>
            <person name="Nishiyama T."/>
            <person name="Hasebe M."/>
            <person name="Maruyama T."/>
            <person name="Minagawa J."/>
            <person name="Obokata J."/>
            <person name="Shigenobu S."/>
        </authorList>
    </citation>
    <scope>NUCLEOTIDE SEQUENCE [LARGE SCALE GENOMIC DNA]</scope>
</reference>